<sequence>MKIIIVNPHMKIGGIATSLNNWSEYFKIKNIKVDYVIFRKEYDLKFQNFFETNQVIHPKGTNKLSKVNFNNRIKNIIYKILTLIGIINFLKVRLTKKHKLPNSYDIAISFSNDVPKFKNVLMSNDFVMNSINAKYKVAWIHNDIDKLGFTRSYALERYKNFDAIVNVSEACKQQFDKLVPEFIHKSFVVRNAINTEKLNELANSATQINFNQDIFNFVTVARIYNEQKRIDRILDIVDNLKKDNLSFHWYIIGDGPDLKNLTQLCKERKLEDKISFLGFKSNPYPYMKKASYVVLTSDYEAQGMVISEALSLGTPVISTNFDAAKEFIIDHQNGYLVKNNAQSFSELLNQLITKKITLNIQENKVYDSDGDFERLINFIEKQ</sequence>
<dbReference type="InterPro" id="IPR001296">
    <property type="entry name" value="Glyco_trans_1"/>
</dbReference>
<keyword evidence="3" id="KW-1185">Reference proteome</keyword>
<dbReference type="PANTHER" id="PTHR12526">
    <property type="entry name" value="GLYCOSYLTRANSFERASE"/>
    <property type="match status" value="1"/>
</dbReference>
<dbReference type="RefSeq" id="WP_121934497.1">
    <property type="nucleotide sequence ID" value="NZ_RDOJ01000007.1"/>
</dbReference>
<name>A0A3L9MCK3_9FLAO</name>
<dbReference type="AlphaFoldDB" id="A0A3L9MCK3"/>
<protein>
    <submittedName>
        <fullName evidence="2">Glycosyltransferase</fullName>
    </submittedName>
</protein>
<dbReference type="PANTHER" id="PTHR12526:SF628">
    <property type="entry name" value="MANNOSYLGLUCOSYLGLYCERATE SYNTHASE"/>
    <property type="match status" value="1"/>
</dbReference>
<comment type="caution">
    <text evidence="2">The sequence shown here is derived from an EMBL/GenBank/DDBJ whole genome shotgun (WGS) entry which is preliminary data.</text>
</comment>
<evidence type="ECO:0000313" key="2">
    <source>
        <dbReference type="EMBL" id="RLZ10551.1"/>
    </source>
</evidence>
<dbReference type="GO" id="GO:0016757">
    <property type="term" value="F:glycosyltransferase activity"/>
    <property type="evidence" value="ECO:0007669"/>
    <property type="project" value="InterPro"/>
</dbReference>
<feature type="domain" description="Glycosyl transferase family 1" evidence="1">
    <location>
        <begin position="209"/>
        <end position="358"/>
    </location>
</feature>
<gene>
    <name evidence="2" type="ORF">EAH69_07105</name>
</gene>
<evidence type="ECO:0000259" key="1">
    <source>
        <dbReference type="Pfam" id="PF00534"/>
    </source>
</evidence>
<dbReference type="OrthoDB" id="798298at2"/>
<organism evidence="2 3">
    <name type="scientific">Faecalibacter macacae</name>
    <dbReference type="NCBI Taxonomy" id="1859289"/>
    <lineage>
        <taxon>Bacteria</taxon>
        <taxon>Pseudomonadati</taxon>
        <taxon>Bacteroidota</taxon>
        <taxon>Flavobacteriia</taxon>
        <taxon>Flavobacteriales</taxon>
        <taxon>Weeksellaceae</taxon>
        <taxon>Faecalibacter</taxon>
    </lineage>
</organism>
<evidence type="ECO:0000313" key="3">
    <source>
        <dbReference type="Proteomes" id="UP000275348"/>
    </source>
</evidence>
<accession>A0A3L9MCK3</accession>
<dbReference type="CDD" id="cd03811">
    <property type="entry name" value="GT4_GT28_WabH-like"/>
    <property type="match status" value="1"/>
</dbReference>
<proteinExistence type="predicted"/>
<dbReference type="SUPFAM" id="SSF53756">
    <property type="entry name" value="UDP-Glycosyltransferase/glycogen phosphorylase"/>
    <property type="match status" value="1"/>
</dbReference>
<dbReference type="Pfam" id="PF00534">
    <property type="entry name" value="Glycos_transf_1"/>
    <property type="match status" value="1"/>
</dbReference>
<dbReference type="Gene3D" id="3.40.50.2000">
    <property type="entry name" value="Glycogen Phosphorylase B"/>
    <property type="match status" value="2"/>
</dbReference>
<dbReference type="EMBL" id="RDOJ01000007">
    <property type="protein sequence ID" value="RLZ10551.1"/>
    <property type="molecule type" value="Genomic_DNA"/>
</dbReference>
<reference evidence="2 3" key="1">
    <citation type="submission" date="2018-10" db="EMBL/GenBank/DDBJ databases">
        <authorList>
            <person name="Chen X."/>
        </authorList>
    </citation>
    <scope>NUCLEOTIDE SEQUENCE [LARGE SCALE GENOMIC DNA]</scope>
    <source>
        <strain evidence="2 3">YIM 102668</strain>
    </source>
</reference>
<dbReference type="Proteomes" id="UP000275348">
    <property type="component" value="Unassembled WGS sequence"/>
</dbReference>